<dbReference type="InterPro" id="IPR050708">
    <property type="entry name" value="T6SS_VgrG/RHS"/>
</dbReference>
<reference evidence="1 2" key="1">
    <citation type="submission" date="2016-10" db="EMBL/GenBank/DDBJ databases">
        <authorList>
            <person name="de Groot N.N."/>
        </authorList>
    </citation>
    <scope>NUCLEOTIDE SEQUENCE [LARGE SCALE GENOMIC DNA]</scope>
    <source>
        <strain evidence="1 2">CGMCC 1.7659</strain>
    </source>
</reference>
<protein>
    <submittedName>
        <fullName evidence="1">RHS repeat-associated core domain-containing protein</fullName>
    </submittedName>
</protein>
<dbReference type="Proteomes" id="UP000198575">
    <property type="component" value="Unassembled WGS sequence"/>
</dbReference>
<keyword evidence="2" id="KW-1185">Reference proteome</keyword>
<dbReference type="InterPro" id="IPR022385">
    <property type="entry name" value="Rhs_assc_core"/>
</dbReference>
<dbReference type="Gene3D" id="2.180.10.10">
    <property type="entry name" value="RHS repeat-associated core"/>
    <property type="match status" value="1"/>
</dbReference>
<dbReference type="PANTHER" id="PTHR32305">
    <property type="match status" value="1"/>
</dbReference>
<organism evidence="1 2">
    <name type="scientific">Dokdonella immobilis</name>
    <dbReference type="NCBI Taxonomy" id="578942"/>
    <lineage>
        <taxon>Bacteria</taxon>
        <taxon>Pseudomonadati</taxon>
        <taxon>Pseudomonadota</taxon>
        <taxon>Gammaproteobacteria</taxon>
        <taxon>Lysobacterales</taxon>
        <taxon>Rhodanobacteraceae</taxon>
        <taxon>Dokdonella</taxon>
    </lineage>
</organism>
<dbReference type="NCBIfam" id="TIGR03696">
    <property type="entry name" value="Rhs_assc_core"/>
    <property type="match status" value="1"/>
</dbReference>
<dbReference type="OrthoDB" id="9815414at2"/>
<dbReference type="AlphaFoldDB" id="A0A1I4Z9S6"/>
<dbReference type="RefSeq" id="WP_139225017.1">
    <property type="nucleotide sequence ID" value="NZ_FOVF01000024.1"/>
</dbReference>
<evidence type="ECO:0000313" key="1">
    <source>
        <dbReference type="EMBL" id="SFN46948.1"/>
    </source>
</evidence>
<dbReference type="PANTHER" id="PTHR32305:SF15">
    <property type="entry name" value="PROTEIN RHSA-RELATED"/>
    <property type="match status" value="1"/>
</dbReference>
<gene>
    <name evidence="1" type="ORF">SAMN05216289_1241</name>
</gene>
<dbReference type="STRING" id="578942.SAMN05216289_1241"/>
<proteinExistence type="predicted"/>
<feature type="non-terminal residue" evidence="1">
    <location>
        <position position="1"/>
    </location>
</feature>
<evidence type="ECO:0000313" key="2">
    <source>
        <dbReference type="Proteomes" id="UP000198575"/>
    </source>
</evidence>
<sequence>NTDPPDAGSGPFSQYLYDDAGHLLGEYTDSGELISEHVWLDDTPVALIKPSEWAASHGGQSTGNVAVFAVEPDHLDTPRLIANASHQTVWRWDSSPFGDTPANEAPSSLASFSYSLRFPGQQYDPETQSHYNYFRDYEPGTGRYLESDPIGQWSDFQTYQFVRAAPLRYSDWTGLALEVQSLGSGISRNLSIPSPCKKGMSSNAKGRAGEAAMELLVGALGYIFQPSSTVSPPGKPTVRPDGFAFDPNTGKTYLLDSKCGPCAKMPKNQRTTYPSIAKQGPSSGYDDVILF</sequence>
<dbReference type="EMBL" id="FOVF01000024">
    <property type="protein sequence ID" value="SFN46948.1"/>
    <property type="molecule type" value="Genomic_DNA"/>
</dbReference>
<name>A0A1I4Z9S6_9GAMM</name>
<accession>A0A1I4Z9S6</accession>